<comment type="caution">
    <text evidence="5">The sequence shown here is derived from an EMBL/GenBank/DDBJ whole genome shotgun (WGS) entry which is preliminary data.</text>
</comment>
<dbReference type="Gene3D" id="2.50.20.20">
    <property type="match status" value="1"/>
</dbReference>
<protein>
    <submittedName>
        <fullName evidence="5">LppX_LprAFG lipoprotein</fullName>
    </submittedName>
</protein>
<organism evidence="5 6">
    <name type="scientific">Nocardioides marmorisolisilvae</name>
    <dbReference type="NCBI Taxonomy" id="1542737"/>
    <lineage>
        <taxon>Bacteria</taxon>
        <taxon>Bacillati</taxon>
        <taxon>Actinomycetota</taxon>
        <taxon>Actinomycetes</taxon>
        <taxon>Propionibacteriales</taxon>
        <taxon>Nocardioidaceae</taxon>
        <taxon>Nocardioides</taxon>
    </lineage>
</organism>
<keyword evidence="3" id="KW-0472">Membrane</keyword>
<gene>
    <name evidence="5" type="ORF">EFL95_08245</name>
</gene>
<dbReference type="EMBL" id="RJSG01000002">
    <property type="protein sequence ID" value="RNL79024.1"/>
    <property type="molecule type" value="Genomic_DNA"/>
</dbReference>
<evidence type="ECO:0000313" key="6">
    <source>
        <dbReference type="Proteomes" id="UP000277094"/>
    </source>
</evidence>
<keyword evidence="5" id="KW-0449">Lipoprotein</keyword>
<keyword evidence="4" id="KW-0732">Signal</keyword>
<evidence type="ECO:0000256" key="2">
    <source>
        <dbReference type="ARBA" id="ARBA00009194"/>
    </source>
</evidence>
<dbReference type="GO" id="GO:0030313">
    <property type="term" value="C:cell envelope"/>
    <property type="evidence" value="ECO:0007669"/>
    <property type="project" value="UniProtKB-SubCell"/>
</dbReference>
<evidence type="ECO:0000313" key="5">
    <source>
        <dbReference type="EMBL" id="RNL79024.1"/>
    </source>
</evidence>
<dbReference type="SUPFAM" id="SSF89392">
    <property type="entry name" value="Prokaryotic lipoproteins and lipoprotein localization factors"/>
    <property type="match status" value="1"/>
</dbReference>
<dbReference type="AlphaFoldDB" id="A0A3N0DTS1"/>
<dbReference type="RefSeq" id="WP_123233526.1">
    <property type="nucleotide sequence ID" value="NZ_RJSG01000002.1"/>
</dbReference>
<comment type="similarity">
    <text evidence="2">Belongs to the LppX/LprAFG lipoprotein family.</text>
</comment>
<feature type="signal peptide" evidence="4">
    <location>
        <begin position="1"/>
        <end position="27"/>
    </location>
</feature>
<dbReference type="OrthoDB" id="3781094at2"/>
<dbReference type="InterPro" id="IPR029046">
    <property type="entry name" value="LolA/LolB/LppX"/>
</dbReference>
<name>A0A3N0DTS1_9ACTN</name>
<keyword evidence="3" id="KW-1003">Cell membrane</keyword>
<evidence type="ECO:0000256" key="1">
    <source>
        <dbReference type="ARBA" id="ARBA00004196"/>
    </source>
</evidence>
<accession>A0A3N0DTS1</accession>
<keyword evidence="6" id="KW-1185">Reference proteome</keyword>
<proteinExistence type="inferred from homology"/>
<dbReference type="InterPro" id="IPR009830">
    <property type="entry name" value="LppX/LprAFG"/>
</dbReference>
<sequence>MFRVLPRNRAFVAVLAAVALLVPLAGCGGSDKPKTENPAAFLKRVTAAMAKQHTAKRDLELGSSLSATAVVEYTDKDTSMAVKMVTGPQTVNVVLADGVMYLQQTKGSKYLKIDKSDPALGNLASQLGGFGPKTAVESLRGAVTKVTPKGTETIDGVKLDRYVLTVDTKKASSLFGVPEGSAKTPASVKYEFWLDGDGLLRQAKLRVSGQTLVMKVSDWGKPVTITVPPASQIIKH</sequence>
<feature type="chain" id="PRO_5038774698" evidence="4">
    <location>
        <begin position="28"/>
        <end position="236"/>
    </location>
</feature>
<dbReference type="Pfam" id="PF07161">
    <property type="entry name" value="LppX_LprAFG"/>
    <property type="match status" value="1"/>
</dbReference>
<evidence type="ECO:0000256" key="4">
    <source>
        <dbReference type="SAM" id="SignalP"/>
    </source>
</evidence>
<comment type="subcellular location">
    <subcellularLocation>
        <location evidence="1">Cell envelope</location>
    </subcellularLocation>
</comment>
<reference evidence="5 6" key="1">
    <citation type="submission" date="2018-11" db="EMBL/GenBank/DDBJ databases">
        <authorList>
            <person name="Li F."/>
        </authorList>
    </citation>
    <scope>NUCLEOTIDE SEQUENCE [LARGE SCALE GENOMIC DNA]</scope>
    <source>
        <strain evidence="5 6">KIS18-7</strain>
    </source>
</reference>
<dbReference type="Proteomes" id="UP000277094">
    <property type="component" value="Unassembled WGS sequence"/>
</dbReference>
<evidence type="ECO:0000256" key="3">
    <source>
        <dbReference type="ARBA" id="ARBA00022475"/>
    </source>
</evidence>